<dbReference type="EMBL" id="JAAQRI010000140">
    <property type="protein sequence ID" value="KAF5633688.1"/>
    <property type="molecule type" value="Genomic_DNA"/>
</dbReference>
<dbReference type="Pfam" id="PF06985">
    <property type="entry name" value="HET"/>
    <property type="match status" value="1"/>
</dbReference>
<sequence>MRDNTKSYISSPGHRRFTGIRQCRFIHKNRASSPSMPDNKSDAKTLQPHTLCSLCTSFWESATCIRFRPEVLLSGGDDVPSMPQHLLFSPSRTDVLSAASQGCHFCSIIVGAVVGCTGDHGDRQFSGDKNGPVYISIAMLDTDAESHGGIKADHQHLSSTLQSTTYCDATADFVRSWITECQSTHILCGDDLLSLILGSTETKARPRRLLDLLAFQDIEKIRLIEANNDHTKEYCALSYSWGFSKPYVMKSSNLAAFQKGIHVKDLPKLLQDSIRVVRGLGFRYLWIDALCIMQDGSQSSSASDDWVDQAGKMNDIFGNAAVTIAAAECFDGNSSMIVPRNPLSQLSCRLDASTNLYYEVVPPCTPHCLLHPFDKARFHLDTRAWVFQERILSPRTVHLTRNFVHLECRTELRCGAMGGPDACYHSGAIAKADYQVLFSMFGPNGLDDSAHDAFLSFWHELVQRYSTTNLSRKSDLLVALAGLAKQVQIKSQLTWSFGLWQEHLLRDMLWYIRGGRGAPCHERSPTWSWASIDVQGPQVIYEPARQVSLLADITSLPDATDFVGRGLLVDATKHCVKVSGLLRPGAPDLLKYGQDSASSMNKDIRVHRNCQGIRHIHRQCPFHPDYDLPNNIELYSLLVACASGAQQKMGSSENLDAHVGIVLTPVPEHERRYRRVGYFHIDIQETDDDDQEIPWILESSGFAEIEVI</sequence>
<comment type="caution">
    <text evidence="2">The sequence shown here is derived from an EMBL/GenBank/DDBJ whole genome shotgun (WGS) entry which is preliminary data.</text>
</comment>
<dbReference type="PANTHER" id="PTHR33112">
    <property type="entry name" value="DOMAIN PROTEIN, PUTATIVE-RELATED"/>
    <property type="match status" value="1"/>
</dbReference>
<evidence type="ECO:0000313" key="2">
    <source>
        <dbReference type="EMBL" id="KAF5633688.1"/>
    </source>
</evidence>
<organism evidence="2 3">
    <name type="scientific">Fusarium tjaetaba</name>
    <dbReference type="NCBI Taxonomy" id="1567544"/>
    <lineage>
        <taxon>Eukaryota</taxon>
        <taxon>Fungi</taxon>
        <taxon>Dikarya</taxon>
        <taxon>Ascomycota</taxon>
        <taxon>Pezizomycotina</taxon>
        <taxon>Sordariomycetes</taxon>
        <taxon>Hypocreomycetidae</taxon>
        <taxon>Hypocreales</taxon>
        <taxon>Nectriaceae</taxon>
        <taxon>Fusarium</taxon>
        <taxon>Fusarium fujikuroi species complex</taxon>
    </lineage>
</organism>
<dbReference type="AlphaFoldDB" id="A0A8H5RIB7"/>
<evidence type="ECO:0000313" key="3">
    <source>
        <dbReference type="Proteomes" id="UP000530670"/>
    </source>
</evidence>
<dbReference type="OrthoDB" id="5362512at2759"/>
<dbReference type="GeneID" id="59306067"/>
<evidence type="ECO:0000259" key="1">
    <source>
        <dbReference type="Pfam" id="PF06985"/>
    </source>
</evidence>
<gene>
    <name evidence="2" type="ORF">FTJAE_7113</name>
</gene>
<dbReference type="Proteomes" id="UP000530670">
    <property type="component" value="Unassembled WGS sequence"/>
</dbReference>
<protein>
    <submittedName>
        <fullName evidence="2">Het-domain protein</fullName>
    </submittedName>
</protein>
<reference evidence="2 3" key="1">
    <citation type="submission" date="2020-05" db="EMBL/GenBank/DDBJ databases">
        <title>Identification and distribution of gene clusters putatively required for synthesis of sphingolipid metabolism inhibitors in phylogenetically diverse species of the filamentous fungus Fusarium.</title>
        <authorList>
            <person name="Kim H.-S."/>
            <person name="Busman M."/>
            <person name="Brown D.W."/>
            <person name="Divon H."/>
            <person name="Uhlig S."/>
            <person name="Proctor R.H."/>
        </authorList>
    </citation>
    <scope>NUCLEOTIDE SEQUENCE [LARGE SCALE GENOMIC DNA]</scope>
    <source>
        <strain evidence="2 3">NRRL 66243</strain>
    </source>
</reference>
<name>A0A8H5RIB7_9HYPO</name>
<feature type="domain" description="Heterokaryon incompatibility" evidence="1">
    <location>
        <begin position="234"/>
        <end position="389"/>
    </location>
</feature>
<dbReference type="RefSeq" id="XP_037205852.1">
    <property type="nucleotide sequence ID" value="XM_037353797.1"/>
</dbReference>
<accession>A0A8H5RIB7</accession>
<dbReference type="InterPro" id="IPR010730">
    <property type="entry name" value="HET"/>
</dbReference>
<proteinExistence type="predicted"/>
<keyword evidence="3" id="KW-1185">Reference proteome</keyword>
<dbReference type="PANTHER" id="PTHR33112:SF16">
    <property type="entry name" value="HETEROKARYON INCOMPATIBILITY DOMAIN-CONTAINING PROTEIN"/>
    <property type="match status" value="1"/>
</dbReference>